<comment type="caution">
    <text evidence="1">The sequence shown here is derived from an EMBL/GenBank/DDBJ whole genome shotgun (WGS) entry which is preliminary data.</text>
</comment>
<organism evidence="1">
    <name type="scientific">marine sediment metagenome</name>
    <dbReference type="NCBI Taxonomy" id="412755"/>
    <lineage>
        <taxon>unclassified sequences</taxon>
        <taxon>metagenomes</taxon>
        <taxon>ecological metagenomes</taxon>
    </lineage>
</organism>
<protein>
    <submittedName>
        <fullName evidence="1">Uncharacterized protein</fullName>
    </submittedName>
</protein>
<reference evidence="1" key="1">
    <citation type="journal article" date="2015" name="Nature">
        <title>Complex archaea that bridge the gap between prokaryotes and eukaryotes.</title>
        <authorList>
            <person name="Spang A."/>
            <person name="Saw J.H."/>
            <person name="Jorgensen S.L."/>
            <person name="Zaremba-Niedzwiedzka K."/>
            <person name="Martijn J."/>
            <person name="Lind A.E."/>
            <person name="van Eijk R."/>
            <person name="Schleper C."/>
            <person name="Guy L."/>
            <person name="Ettema T.J."/>
        </authorList>
    </citation>
    <scope>NUCLEOTIDE SEQUENCE</scope>
</reference>
<dbReference type="AlphaFoldDB" id="A0A0F9S0H8"/>
<name>A0A0F9S0H8_9ZZZZ</name>
<accession>A0A0F9S0H8</accession>
<proteinExistence type="predicted"/>
<dbReference type="EMBL" id="LAZR01002389">
    <property type="protein sequence ID" value="KKN30661.1"/>
    <property type="molecule type" value="Genomic_DNA"/>
</dbReference>
<gene>
    <name evidence="1" type="ORF">LCGC14_0831700</name>
</gene>
<evidence type="ECO:0000313" key="1">
    <source>
        <dbReference type="EMBL" id="KKN30661.1"/>
    </source>
</evidence>
<sequence>MVDSFVFYYIVIRMNETKKENTMTQTTHKLDLSKLNRSYAEVIKQGYGGNSDFNLVLDLTENEIVAKHNTSPVHDDEVYLGTTNNVWSDEDTLSTSVDDLELWIASENFVRDMLYHHIDEQFDIDVDYDLV</sequence>